<accession>A0ABP8KUF3</accession>
<dbReference type="InterPro" id="IPR001279">
    <property type="entry name" value="Metallo-B-lactamas"/>
</dbReference>
<comment type="similarity">
    <text evidence="2">Belongs to the metallo-beta-lactamase superfamily.</text>
</comment>
<protein>
    <submittedName>
        <fullName evidence="7">N-acyl homoserine lactonase family protein</fullName>
    </submittedName>
</protein>
<sequence length="263" mass="28885">MTDGTYEIAVVRHGTAPTTRRDVYLNHHLYGEDDGPSPTDYYLWVVWNEHRTVVVDTGFSEAAAAKRGKQILVAPAEAYTRLGVDTAAPHTLVVTHCHYDHLGNLDLFPAATIVMSQAERDFWFSPVAERFLIGFYAESADLATLRCADSEGRVRTFHGHTEVAPGIDLFEVGGHTPGQAMVLVSTADGPVLLASDAVHFRRELDEDMPFTAVTDLPGLYRGLDLVRAYRDEGTRVVTGHDPAELDGLRRMDGPLGEHIGFLG</sequence>
<dbReference type="EMBL" id="BAABGN010000001">
    <property type="protein sequence ID" value="GAA4415253.1"/>
    <property type="molecule type" value="Genomic_DNA"/>
</dbReference>
<dbReference type="Proteomes" id="UP001500622">
    <property type="component" value="Unassembled WGS sequence"/>
</dbReference>
<comment type="caution">
    <text evidence="7">The sequence shown here is derived from an EMBL/GenBank/DDBJ whole genome shotgun (WGS) entry which is preliminary data.</text>
</comment>
<comment type="cofactor">
    <cofactor evidence="1">
        <name>Zn(2+)</name>
        <dbReference type="ChEBI" id="CHEBI:29105"/>
    </cofactor>
</comment>
<evidence type="ECO:0000256" key="3">
    <source>
        <dbReference type="ARBA" id="ARBA00022723"/>
    </source>
</evidence>
<name>A0ABP8KUF3_9MICO</name>
<dbReference type="Gene3D" id="3.60.15.10">
    <property type="entry name" value="Ribonuclease Z/Hydroxyacylglutathione hydrolase-like"/>
    <property type="match status" value="1"/>
</dbReference>
<proteinExistence type="inferred from homology"/>
<dbReference type="InterPro" id="IPR051013">
    <property type="entry name" value="MBL_superfamily_lactonases"/>
</dbReference>
<dbReference type="Pfam" id="PF00753">
    <property type="entry name" value="Lactamase_B"/>
    <property type="match status" value="1"/>
</dbReference>
<keyword evidence="5" id="KW-0862">Zinc</keyword>
<evidence type="ECO:0000256" key="1">
    <source>
        <dbReference type="ARBA" id="ARBA00001947"/>
    </source>
</evidence>
<evidence type="ECO:0000313" key="8">
    <source>
        <dbReference type="Proteomes" id="UP001500622"/>
    </source>
</evidence>
<reference evidence="8" key="1">
    <citation type="journal article" date="2019" name="Int. J. Syst. Evol. Microbiol.">
        <title>The Global Catalogue of Microorganisms (GCM) 10K type strain sequencing project: providing services to taxonomists for standard genome sequencing and annotation.</title>
        <authorList>
            <consortium name="The Broad Institute Genomics Platform"/>
            <consortium name="The Broad Institute Genome Sequencing Center for Infectious Disease"/>
            <person name="Wu L."/>
            <person name="Ma J."/>
        </authorList>
    </citation>
    <scope>NUCLEOTIDE SEQUENCE [LARGE SCALE GENOMIC DNA]</scope>
    <source>
        <strain evidence="8">JCM 17810</strain>
    </source>
</reference>
<evidence type="ECO:0000256" key="4">
    <source>
        <dbReference type="ARBA" id="ARBA00022801"/>
    </source>
</evidence>
<dbReference type="SUPFAM" id="SSF56281">
    <property type="entry name" value="Metallo-hydrolase/oxidoreductase"/>
    <property type="match status" value="1"/>
</dbReference>
<evidence type="ECO:0000259" key="6">
    <source>
        <dbReference type="SMART" id="SM00849"/>
    </source>
</evidence>
<feature type="domain" description="Metallo-beta-lactamase" evidence="6">
    <location>
        <begin position="40"/>
        <end position="240"/>
    </location>
</feature>
<evidence type="ECO:0000256" key="2">
    <source>
        <dbReference type="ARBA" id="ARBA00007749"/>
    </source>
</evidence>
<dbReference type="InterPro" id="IPR036866">
    <property type="entry name" value="RibonucZ/Hydroxyglut_hydro"/>
</dbReference>
<dbReference type="PANTHER" id="PTHR42978:SF7">
    <property type="entry name" value="METALLO-HYDROLASE RV2300C-RELATED"/>
    <property type="match status" value="1"/>
</dbReference>
<dbReference type="CDD" id="cd07729">
    <property type="entry name" value="AHL_lactonase_MBL-fold"/>
    <property type="match status" value="1"/>
</dbReference>
<dbReference type="PANTHER" id="PTHR42978">
    <property type="entry name" value="QUORUM-QUENCHING LACTONASE YTNP-RELATED-RELATED"/>
    <property type="match status" value="1"/>
</dbReference>
<organism evidence="7 8">
    <name type="scientific">Georgenia halophila</name>
    <dbReference type="NCBI Taxonomy" id="620889"/>
    <lineage>
        <taxon>Bacteria</taxon>
        <taxon>Bacillati</taxon>
        <taxon>Actinomycetota</taxon>
        <taxon>Actinomycetes</taxon>
        <taxon>Micrococcales</taxon>
        <taxon>Bogoriellaceae</taxon>
        <taxon>Georgenia</taxon>
    </lineage>
</organism>
<keyword evidence="4" id="KW-0378">Hydrolase</keyword>
<keyword evidence="3" id="KW-0479">Metal-binding</keyword>
<keyword evidence="8" id="KW-1185">Reference proteome</keyword>
<evidence type="ECO:0000256" key="5">
    <source>
        <dbReference type="ARBA" id="ARBA00022833"/>
    </source>
</evidence>
<dbReference type="SMART" id="SM00849">
    <property type="entry name" value="Lactamase_B"/>
    <property type="match status" value="1"/>
</dbReference>
<evidence type="ECO:0000313" key="7">
    <source>
        <dbReference type="EMBL" id="GAA4415253.1"/>
    </source>
</evidence>
<dbReference type="RefSeq" id="WP_345214567.1">
    <property type="nucleotide sequence ID" value="NZ_BAABGN010000001.1"/>
</dbReference>
<gene>
    <name evidence="7" type="ORF">GCM10023169_01400</name>
</gene>